<feature type="transmembrane region" description="Helical" evidence="8">
    <location>
        <begin position="108"/>
        <end position="131"/>
    </location>
</feature>
<feature type="transmembrane region" description="Helical" evidence="8">
    <location>
        <begin position="49"/>
        <end position="69"/>
    </location>
</feature>
<dbReference type="PANTHER" id="PTHR23513">
    <property type="entry name" value="INTEGRAL MEMBRANE EFFLUX PROTEIN-RELATED"/>
    <property type="match status" value="1"/>
</dbReference>
<accession>A0ABW6Y3E9</accession>
<comment type="subcellular location">
    <subcellularLocation>
        <location evidence="1">Cell membrane</location>
        <topology evidence="1">Multi-pass membrane protein</topology>
    </subcellularLocation>
</comment>
<dbReference type="PANTHER" id="PTHR23513:SF6">
    <property type="entry name" value="MAJOR FACILITATOR SUPERFAMILY ASSOCIATED DOMAIN-CONTAINING PROTEIN"/>
    <property type="match status" value="1"/>
</dbReference>
<evidence type="ECO:0000256" key="4">
    <source>
        <dbReference type="ARBA" id="ARBA00022692"/>
    </source>
</evidence>
<dbReference type="InterPro" id="IPR010290">
    <property type="entry name" value="TM_effector"/>
</dbReference>
<protein>
    <submittedName>
        <fullName evidence="10">MFS transporter</fullName>
    </submittedName>
</protein>
<dbReference type="InterPro" id="IPR036259">
    <property type="entry name" value="MFS_trans_sf"/>
</dbReference>
<keyword evidence="6 8" id="KW-0472">Membrane</keyword>
<gene>
    <name evidence="10" type="ORF">ACFY8C_38320</name>
</gene>
<evidence type="ECO:0000256" key="7">
    <source>
        <dbReference type="SAM" id="MobiDB-lite"/>
    </source>
</evidence>
<dbReference type="Pfam" id="PF05977">
    <property type="entry name" value="MFS_3"/>
    <property type="match status" value="1"/>
</dbReference>
<feature type="compositionally biased region" description="Low complexity" evidence="7">
    <location>
        <begin position="433"/>
        <end position="442"/>
    </location>
</feature>
<dbReference type="Proteomes" id="UP001602370">
    <property type="component" value="Unassembled WGS sequence"/>
</dbReference>
<organism evidence="10 11">
    <name type="scientific">Streptomyces flavochromogenes</name>
    <dbReference type="NCBI Taxonomy" id="68199"/>
    <lineage>
        <taxon>Bacteria</taxon>
        <taxon>Bacillati</taxon>
        <taxon>Actinomycetota</taxon>
        <taxon>Actinomycetes</taxon>
        <taxon>Kitasatosporales</taxon>
        <taxon>Streptomycetaceae</taxon>
        <taxon>Streptomyces</taxon>
    </lineage>
</organism>
<dbReference type="RefSeq" id="WP_063740686.1">
    <property type="nucleotide sequence ID" value="NZ_JBIBDZ010000018.1"/>
</dbReference>
<evidence type="ECO:0000259" key="9">
    <source>
        <dbReference type="PROSITE" id="PS50850"/>
    </source>
</evidence>
<feature type="transmembrane region" description="Helical" evidence="8">
    <location>
        <begin position="228"/>
        <end position="250"/>
    </location>
</feature>
<dbReference type="CDD" id="cd06173">
    <property type="entry name" value="MFS_MefA_like"/>
    <property type="match status" value="1"/>
</dbReference>
<feature type="transmembrane region" description="Helical" evidence="8">
    <location>
        <begin position="292"/>
        <end position="310"/>
    </location>
</feature>
<keyword evidence="3" id="KW-1003">Cell membrane</keyword>
<evidence type="ECO:0000313" key="10">
    <source>
        <dbReference type="EMBL" id="MFF5924140.1"/>
    </source>
</evidence>
<dbReference type="PROSITE" id="PS50850">
    <property type="entry name" value="MFS"/>
    <property type="match status" value="1"/>
</dbReference>
<keyword evidence="4 8" id="KW-0812">Transmembrane</keyword>
<evidence type="ECO:0000256" key="5">
    <source>
        <dbReference type="ARBA" id="ARBA00022989"/>
    </source>
</evidence>
<name>A0ABW6Y3E9_9ACTN</name>
<dbReference type="EMBL" id="JBIBDZ010000018">
    <property type="protein sequence ID" value="MFF5924140.1"/>
    <property type="molecule type" value="Genomic_DNA"/>
</dbReference>
<dbReference type="InterPro" id="IPR020846">
    <property type="entry name" value="MFS_dom"/>
</dbReference>
<reference evidence="10 11" key="1">
    <citation type="submission" date="2024-10" db="EMBL/GenBank/DDBJ databases">
        <title>The Natural Products Discovery Center: Release of the First 8490 Sequenced Strains for Exploring Actinobacteria Biosynthetic Diversity.</title>
        <authorList>
            <person name="Kalkreuter E."/>
            <person name="Kautsar S.A."/>
            <person name="Yang D."/>
            <person name="Bader C.D."/>
            <person name="Teijaro C.N."/>
            <person name="Fluegel L."/>
            <person name="Davis C.M."/>
            <person name="Simpson J.R."/>
            <person name="Lauterbach L."/>
            <person name="Steele A.D."/>
            <person name="Gui C."/>
            <person name="Meng S."/>
            <person name="Li G."/>
            <person name="Viehrig K."/>
            <person name="Ye F."/>
            <person name="Su P."/>
            <person name="Kiefer A.F."/>
            <person name="Nichols A."/>
            <person name="Cepeda A.J."/>
            <person name="Yan W."/>
            <person name="Fan B."/>
            <person name="Jiang Y."/>
            <person name="Adhikari A."/>
            <person name="Zheng C.-J."/>
            <person name="Schuster L."/>
            <person name="Cowan T.M."/>
            <person name="Smanski M.J."/>
            <person name="Chevrette M.G."/>
            <person name="De Carvalho L.P.S."/>
            <person name="Shen B."/>
        </authorList>
    </citation>
    <scope>NUCLEOTIDE SEQUENCE [LARGE SCALE GENOMIC DNA]</scope>
    <source>
        <strain evidence="10 11">NPDC012605</strain>
    </source>
</reference>
<sequence>MNARRRDGLLRQRDFRLLWAGETTSRFGSNITGVAMPLVAVVTLDASTFWVSALAAAAWLPWLLLGLPAGAWVDRLPRRPLMVVCNVGSLLLLLSVPAAAWLDALTMTQLVVVSLLTGVANVFFSIAYRVYVPFVVPREHLTEANAKLQGSESAAQLAGLGGGGVLAGAFGAVNGLLADAATFLVSTLCLLGIRGKEPAPERPERPQALRKEVAEGLRHTVRDPYLRVLTTYGTVTNLLLTGYQAILTVFLVRELHVGEAAVGWLLAGSSVGGLLGAVVATPMARRFGTARGMLLCKFATAPFGLLIPLAEPGWRVVLLPVGGAVLALGVVSANVIQGAFRQQYCPPQLLGRITASVSVANFGAIPVGSLLGGVLGGVLGLRPALWLLTAGLAVSSALLLAGPLRARRDLPTEPPTHPPARPPAQPPAERAEPAAPGDSPEPSDSPDPADRRALRYAVPEQG</sequence>
<feature type="transmembrane region" description="Helical" evidence="8">
    <location>
        <begin position="384"/>
        <end position="401"/>
    </location>
</feature>
<dbReference type="Gene3D" id="1.20.1250.20">
    <property type="entry name" value="MFS general substrate transporter like domains"/>
    <property type="match status" value="1"/>
</dbReference>
<keyword evidence="2" id="KW-0813">Transport</keyword>
<feature type="compositionally biased region" description="Pro residues" evidence="7">
    <location>
        <begin position="412"/>
        <end position="426"/>
    </location>
</feature>
<keyword evidence="5 8" id="KW-1133">Transmembrane helix</keyword>
<dbReference type="SUPFAM" id="SSF103473">
    <property type="entry name" value="MFS general substrate transporter"/>
    <property type="match status" value="1"/>
</dbReference>
<evidence type="ECO:0000256" key="3">
    <source>
        <dbReference type="ARBA" id="ARBA00022475"/>
    </source>
</evidence>
<feature type="region of interest" description="Disordered" evidence="7">
    <location>
        <begin position="408"/>
        <end position="462"/>
    </location>
</feature>
<evidence type="ECO:0000256" key="1">
    <source>
        <dbReference type="ARBA" id="ARBA00004651"/>
    </source>
</evidence>
<feature type="domain" description="Major facilitator superfamily (MFS) profile" evidence="9">
    <location>
        <begin position="226"/>
        <end position="462"/>
    </location>
</feature>
<evidence type="ECO:0000256" key="2">
    <source>
        <dbReference type="ARBA" id="ARBA00022448"/>
    </source>
</evidence>
<feature type="transmembrane region" description="Helical" evidence="8">
    <location>
        <begin position="316"/>
        <end position="336"/>
    </location>
</feature>
<evidence type="ECO:0000313" key="11">
    <source>
        <dbReference type="Proteomes" id="UP001602370"/>
    </source>
</evidence>
<evidence type="ECO:0000256" key="8">
    <source>
        <dbReference type="SAM" id="Phobius"/>
    </source>
</evidence>
<feature type="transmembrane region" description="Helical" evidence="8">
    <location>
        <begin position="262"/>
        <end position="280"/>
    </location>
</feature>
<comment type="caution">
    <text evidence="10">The sequence shown here is derived from an EMBL/GenBank/DDBJ whole genome shotgun (WGS) entry which is preliminary data.</text>
</comment>
<feature type="transmembrane region" description="Helical" evidence="8">
    <location>
        <begin position="81"/>
        <end position="102"/>
    </location>
</feature>
<feature type="transmembrane region" description="Helical" evidence="8">
    <location>
        <begin position="357"/>
        <end position="378"/>
    </location>
</feature>
<proteinExistence type="predicted"/>
<evidence type="ECO:0000256" key="6">
    <source>
        <dbReference type="ARBA" id="ARBA00023136"/>
    </source>
</evidence>
<keyword evidence="11" id="KW-1185">Reference proteome</keyword>